<dbReference type="InterPro" id="IPR008278">
    <property type="entry name" value="4-PPantetheinyl_Trfase_dom"/>
</dbReference>
<evidence type="ECO:0000313" key="3">
    <source>
        <dbReference type="EMBL" id="ABM77017.1"/>
    </source>
</evidence>
<sequence length="217" mass="24363">MPLQLNSRSVLALWLFPMQAPLMPISTEEEQWAGRLSARRSRQFRQSRGYVRHALADLWQVSALEIPLQAPPGKPPELANGLGYISFSHCQDALLVGWSPQRVGVDLERSDRPIAAELLARRYFCADDQVALCHLRGAALRDAVLEQWLSKEAAIKWQRGSLAADLIHWRCGVDSAFAVHELLGHQVDVHRIHHNIWSMAVVSDFSAMSNSPMLCLV</sequence>
<keyword evidence="1 3" id="KW-0808">Transferase</keyword>
<organism evidence="3 4">
    <name type="scientific">Prochlorococcus marinus (strain MIT 9303)</name>
    <dbReference type="NCBI Taxonomy" id="59922"/>
    <lineage>
        <taxon>Bacteria</taxon>
        <taxon>Bacillati</taxon>
        <taxon>Cyanobacteriota</taxon>
        <taxon>Cyanophyceae</taxon>
        <taxon>Synechococcales</taxon>
        <taxon>Prochlorococcaceae</taxon>
        <taxon>Prochlorococcus</taxon>
    </lineage>
</organism>
<dbReference type="Proteomes" id="UP000002274">
    <property type="component" value="Chromosome"/>
</dbReference>
<dbReference type="Gene3D" id="3.90.470.20">
    <property type="entry name" value="4'-phosphopantetheinyl transferase domain"/>
    <property type="match status" value="1"/>
</dbReference>
<evidence type="ECO:0000313" key="4">
    <source>
        <dbReference type="Proteomes" id="UP000002274"/>
    </source>
</evidence>
<dbReference type="AlphaFoldDB" id="A2C6A7"/>
<evidence type="ECO:0000256" key="1">
    <source>
        <dbReference type="ARBA" id="ARBA00022679"/>
    </source>
</evidence>
<protein>
    <submittedName>
        <fullName evidence="3">Possible 4'-phosphopantetheinyl transferase family protein</fullName>
    </submittedName>
</protein>
<dbReference type="RefSeq" id="WP_011824945.1">
    <property type="nucleotide sequence ID" value="NC_008820.1"/>
</dbReference>
<dbReference type="GO" id="GO:0008897">
    <property type="term" value="F:holo-[acyl-carrier-protein] synthase activity"/>
    <property type="evidence" value="ECO:0007669"/>
    <property type="project" value="InterPro"/>
</dbReference>
<dbReference type="BioCyc" id="PMAR59922:G1G80-252-MONOMER"/>
<dbReference type="KEGG" id="pmf:P9303_02621"/>
<dbReference type="InterPro" id="IPR037143">
    <property type="entry name" value="4-PPantetheinyl_Trfase_dom_sf"/>
</dbReference>
<proteinExistence type="predicted"/>
<reference evidence="3 4" key="1">
    <citation type="journal article" date="2007" name="PLoS Genet.">
        <title>Patterns and implications of gene gain and loss in the evolution of Prochlorococcus.</title>
        <authorList>
            <person name="Kettler G.C."/>
            <person name="Martiny A.C."/>
            <person name="Huang K."/>
            <person name="Zucker J."/>
            <person name="Coleman M.L."/>
            <person name="Rodrigue S."/>
            <person name="Chen F."/>
            <person name="Lapidus A."/>
            <person name="Ferriera S."/>
            <person name="Johnson J."/>
            <person name="Steglich C."/>
            <person name="Church G.M."/>
            <person name="Richardson P."/>
            <person name="Chisholm S.W."/>
        </authorList>
    </citation>
    <scope>NUCLEOTIDE SEQUENCE [LARGE SCALE GENOMIC DNA]</scope>
    <source>
        <strain evidence="3 4">MIT 9303</strain>
    </source>
</reference>
<dbReference type="STRING" id="59922.P9303_02621"/>
<name>A2C6A7_PROM3</name>
<evidence type="ECO:0000259" key="2">
    <source>
        <dbReference type="Pfam" id="PF01648"/>
    </source>
</evidence>
<accession>A2C6A7</accession>
<gene>
    <name evidence="3" type="ordered locus">P9303_02621</name>
</gene>
<dbReference type="GO" id="GO:0000287">
    <property type="term" value="F:magnesium ion binding"/>
    <property type="evidence" value="ECO:0007669"/>
    <property type="project" value="InterPro"/>
</dbReference>
<dbReference type="Pfam" id="PF01648">
    <property type="entry name" value="ACPS"/>
    <property type="match status" value="1"/>
</dbReference>
<dbReference type="EMBL" id="CP000554">
    <property type="protein sequence ID" value="ABM77017.1"/>
    <property type="molecule type" value="Genomic_DNA"/>
</dbReference>
<dbReference type="HOGENOM" id="CLU_110271_0_0_3"/>
<dbReference type="SUPFAM" id="SSF56214">
    <property type="entry name" value="4'-phosphopantetheinyl transferase"/>
    <property type="match status" value="1"/>
</dbReference>
<feature type="domain" description="4'-phosphopantetheinyl transferase" evidence="2">
    <location>
        <begin position="102"/>
        <end position="170"/>
    </location>
</feature>